<protein>
    <submittedName>
        <fullName evidence="1">Uncharacterized protein</fullName>
    </submittedName>
</protein>
<evidence type="ECO:0000313" key="1">
    <source>
        <dbReference type="EMBL" id="KAK4309397.1"/>
    </source>
</evidence>
<comment type="caution">
    <text evidence="1">The sequence shown here is derived from an EMBL/GenBank/DDBJ whole genome shotgun (WGS) entry which is preliminary data.</text>
</comment>
<reference evidence="1" key="1">
    <citation type="submission" date="2023-11" db="EMBL/GenBank/DDBJ databases">
        <title>Genome assemblies of two species of porcelain crab, Petrolisthes cinctipes and Petrolisthes manimaculis (Anomura: Porcellanidae).</title>
        <authorList>
            <person name="Angst P."/>
        </authorList>
    </citation>
    <scope>NUCLEOTIDE SEQUENCE</scope>
    <source>
        <strain evidence="1">PB745_02</strain>
        <tissue evidence="1">Gill</tissue>
    </source>
</reference>
<organism evidence="1 2">
    <name type="scientific">Petrolisthes manimaculis</name>
    <dbReference type="NCBI Taxonomy" id="1843537"/>
    <lineage>
        <taxon>Eukaryota</taxon>
        <taxon>Metazoa</taxon>
        <taxon>Ecdysozoa</taxon>
        <taxon>Arthropoda</taxon>
        <taxon>Crustacea</taxon>
        <taxon>Multicrustacea</taxon>
        <taxon>Malacostraca</taxon>
        <taxon>Eumalacostraca</taxon>
        <taxon>Eucarida</taxon>
        <taxon>Decapoda</taxon>
        <taxon>Pleocyemata</taxon>
        <taxon>Anomura</taxon>
        <taxon>Galatheoidea</taxon>
        <taxon>Porcellanidae</taxon>
        <taxon>Petrolisthes</taxon>
    </lineage>
</organism>
<dbReference type="AlphaFoldDB" id="A0AAE1PLS8"/>
<keyword evidence="2" id="KW-1185">Reference proteome</keyword>
<proteinExistence type="predicted"/>
<dbReference type="EMBL" id="JAWZYT010001756">
    <property type="protein sequence ID" value="KAK4309397.1"/>
    <property type="molecule type" value="Genomic_DNA"/>
</dbReference>
<dbReference type="Proteomes" id="UP001292094">
    <property type="component" value="Unassembled WGS sequence"/>
</dbReference>
<gene>
    <name evidence="1" type="ORF">Pmani_018974</name>
</gene>
<name>A0AAE1PLS8_9EUCA</name>
<sequence>MIRKWSSQVVASVGRLVASNSLPAVGATPNQPTNAIARTKYSSSSSRVLCMTPANEGEKIKTNKTS</sequence>
<accession>A0AAE1PLS8</accession>
<evidence type="ECO:0000313" key="2">
    <source>
        <dbReference type="Proteomes" id="UP001292094"/>
    </source>
</evidence>